<keyword evidence="5" id="KW-1185">Reference proteome</keyword>
<evidence type="ECO:0000313" key="4">
    <source>
        <dbReference type="EMBL" id="PFG40595.1"/>
    </source>
</evidence>
<dbReference type="SUPFAM" id="SSF55486">
    <property type="entry name" value="Metalloproteases ('zincins'), catalytic domain"/>
    <property type="match status" value="1"/>
</dbReference>
<proteinExistence type="predicted"/>
<feature type="chain" id="PRO_5012766822" evidence="2">
    <location>
        <begin position="31"/>
        <end position="278"/>
    </location>
</feature>
<keyword evidence="2" id="KW-0732">Signal</keyword>
<dbReference type="Pfam" id="PF11350">
    <property type="entry name" value="DUF3152"/>
    <property type="match status" value="1"/>
</dbReference>
<feature type="domain" description="DUF3152" evidence="3">
    <location>
        <begin position="102"/>
        <end position="268"/>
    </location>
</feature>
<evidence type="ECO:0000256" key="1">
    <source>
        <dbReference type="SAM" id="MobiDB-lite"/>
    </source>
</evidence>
<feature type="signal peptide" evidence="2">
    <location>
        <begin position="1"/>
        <end position="30"/>
    </location>
</feature>
<gene>
    <name evidence="4" type="ORF">ATJ97_3125</name>
</gene>
<reference evidence="4 5" key="1">
    <citation type="submission" date="2017-10" db="EMBL/GenBank/DDBJ databases">
        <title>Sequencing the genomes of 1000 actinobacteria strains.</title>
        <authorList>
            <person name="Klenk H.-P."/>
        </authorList>
    </citation>
    <scope>NUCLEOTIDE SEQUENCE [LARGE SCALE GENOMIC DNA]</scope>
    <source>
        <strain evidence="4 5">DSM 21838</strain>
    </source>
</reference>
<dbReference type="AlphaFoldDB" id="A0A2A9EQQ9"/>
<evidence type="ECO:0000256" key="2">
    <source>
        <dbReference type="SAM" id="SignalP"/>
    </source>
</evidence>
<organism evidence="4 5">
    <name type="scientific">Georgenia soli</name>
    <dbReference type="NCBI Taxonomy" id="638953"/>
    <lineage>
        <taxon>Bacteria</taxon>
        <taxon>Bacillati</taxon>
        <taxon>Actinomycetota</taxon>
        <taxon>Actinomycetes</taxon>
        <taxon>Micrococcales</taxon>
        <taxon>Bogoriellaceae</taxon>
        <taxon>Georgenia</taxon>
    </lineage>
</organism>
<protein>
    <submittedName>
        <fullName evidence="4">Uncharacterized protein DUF3152</fullName>
    </submittedName>
</protein>
<evidence type="ECO:0000259" key="3">
    <source>
        <dbReference type="Pfam" id="PF11350"/>
    </source>
</evidence>
<feature type="region of interest" description="Disordered" evidence="1">
    <location>
        <begin position="34"/>
        <end position="61"/>
    </location>
</feature>
<dbReference type="Proteomes" id="UP000222106">
    <property type="component" value="Unassembled WGS sequence"/>
</dbReference>
<dbReference type="InterPro" id="IPR022603">
    <property type="entry name" value="DUF3152"/>
</dbReference>
<accession>A0A2A9EQQ9</accession>
<comment type="caution">
    <text evidence="4">The sequence shown here is derived from an EMBL/GenBank/DDBJ whole genome shotgun (WGS) entry which is preliminary data.</text>
</comment>
<evidence type="ECO:0000313" key="5">
    <source>
        <dbReference type="Proteomes" id="UP000222106"/>
    </source>
</evidence>
<dbReference type="EMBL" id="PDJI01000004">
    <property type="protein sequence ID" value="PFG40595.1"/>
    <property type="molecule type" value="Genomic_DNA"/>
</dbReference>
<name>A0A2A9EQQ9_9MICO</name>
<sequence length="278" mass="29239">MGTVRVRSRLLPAVLLTLGALVLPLGGAVAAPAVPPASVGGAQARDDDGALRDDEETREVLEDEAGDAVGTDAIGLPWLSRTVEQVGLALRARAGLTSTEVMPRSASGELVTVPGTEDAPREAATVRPVRVQVEEGLPVDGNAFADFVMRVLNDERGWGHDGSVVFSRTDGPSDLSVVLASPTLTDELCRPLRTVGEYSCGREGRAVLNAERWSDGAEPFLDGGGNITEYRQYLVNHEVGHLLGRPHEGCPAPGGPAPVMLQQTMRLEGCLPNAWPAG</sequence>